<gene>
    <name evidence="2" type="ORF">FA10DRAFT_265514</name>
</gene>
<feature type="compositionally biased region" description="Polar residues" evidence="1">
    <location>
        <begin position="1511"/>
        <end position="1532"/>
    </location>
</feature>
<feature type="region of interest" description="Disordered" evidence="1">
    <location>
        <begin position="1"/>
        <end position="72"/>
    </location>
</feature>
<feature type="compositionally biased region" description="Polar residues" evidence="1">
    <location>
        <begin position="2072"/>
        <end position="2092"/>
    </location>
</feature>
<feature type="compositionally biased region" description="Polar residues" evidence="1">
    <location>
        <begin position="1843"/>
        <end position="1863"/>
    </location>
</feature>
<feature type="compositionally biased region" description="Polar residues" evidence="1">
    <location>
        <begin position="1980"/>
        <end position="1997"/>
    </location>
</feature>
<feature type="compositionally biased region" description="Polar residues" evidence="1">
    <location>
        <begin position="899"/>
        <end position="924"/>
    </location>
</feature>
<feature type="compositionally biased region" description="Polar residues" evidence="1">
    <location>
        <begin position="622"/>
        <end position="648"/>
    </location>
</feature>
<protein>
    <submittedName>
        <fullName evidence="2">Uncharacterized protein</fullName>
    </submittedName>
</protein>
<feature type="compositionally biased region" description="Low complexity" evidence="1">
    <location>
        <begin position="266"/>
        <end position="280"/>
    </location>
</feature>
<feature type="region of interest" description="Disordered" evidence="1">
    <location>
        <begin position="899"/>
        <end position="1079"/>
    </location>
</feature>
<feature type="compositionally biased region" description="Pro residues" evidence="1">
    <location>
        <begin position="925"/>
        <end position="937"/>
    </location>
</feature>
<feature type="compositionally biased region" description="Polar residues" evidence="1">
    <location>
        <begin position="1574"/>
        <end position="1591"/>
    </location>
</feature>
<proteinExistence type="predicted"/>
<feature type="compositionally biased region" description="Basic and acidic residues" evidence="1">
    <location>
        <begin position="440"/>
        <end position="452"/>
    </location>
</feature>
<dbReference type="Proteomes" id="UP000245768">
    <property type="component" value="Unassembled WGS sequence"/>
</dbReference>
<feature type="compositionally biased region" description="Basic and acidic residues" evidence="1">
    <location>
        <begin position="847"/>
        <end position="860"/>
    </location>
</feature>
<feature type="region of interest" description="Disordered" evidence="1">
    <location>
        <begin position="1633"/>
        <end position="1810"/>
    </location>
</feature>
<feature type="region of interest" description="Disordered" evidence="1">
    <location>
        <begin position="1835"/>
        <end position="2004"/>
    </location>
</feature>
<dbReference type="InParanoid" id="A0A316YQV7"/>
<dbReference type="STRING" id="215250.A0A316YQV7"/>
<feature type="compositionally biased region" description="Basic and acidic residues" evidence="1">
    <location>
        <begin position="970"/>
        <end position="982"/>
    </location>
</feature>
<sequence>MLSNNPLNPFRRRQNQPSSRGKQNGGITIAVADPNASQRGQAGASEYQRRPSKAPQLDTANALPPESDYRTSLIMPHLTRRFTLLRAPDGTMVTPDAMRAHLRAQRARARAAGVPGNQNFLTEEEENEIIDQLRRQTRLEMDQDDALSATASESQWTRSGYGSGTDGFGGTGDFGGTDGFGGWGSPRYESSVPGKVDSSLAETLGNLGKSEEGNLFSGRSSRRDQEYIAGVHKARAAKSRNAPTAETGNSETMSDSTQQGESQEQEAVAGLGSSSGSEEAMPGDFISASRRGSRQPLDERATPPRQELAPSPQPQPRLRSPNLLAAPQNEGVRESQLLTNLSPDDFRRVSTALAEVYGMVAGRVDEEVSSEEAEEEDEDGVGEEEAEEEEDEGDTEDSTNGRARVPADKGGQTVEVLNSKASPRQGRSAGHRHSLSRETASTRRSVDSDERSFISAHSEMTPLNSNGLMDLAEDEPGAAIGIGAAAMAQADSSQTIQALSTPRPASPSDAQLAYLRSDSAAPATSSDGRVRASPSAVVVRPDGSRDAAGDLSMDQSMDQSMTTVSCTRSPSLTSSRSSMNYVGGSSPRRESNQGVASIDPANGRIKLGPTSPNAKTFALPGSPSSPSAQHQLRAQQSLSSIGETPSRSQLRHGGDEVAGLGIAGGASVAAASALSAASTPPPANGARARPPLGPSASGTSVLSADAIAARSQHYFPQASNNTSMQSAYAAGFRPANMGVNTNGAAATKPTGAIESVASTMTASSPTTEQNDTPATSQVGSVYAPKRSNSITSPTSENGLYPVPPQDPLKAAQWRERYGDRVADAASVRSGLSDLAASEDERQDEDDIWAKVARDARDANKGSRGASSAQQPEEEGQVAAASSLAGAGITMDQLAEIQNNLVRSASQKTLPPVPQGSNRESSVDQTPPPLPTSPPMPPMAHQRELSYDNAPGRSPWSANRPMSPAGTPQTKLEKARERARMVAERQASGDYHLSPRTSVDAFRGNASEGSPFNHAAPSSSPSLASVTGNGANGKIPTTGGASASLAPSSSQRSFRSQVMYDVTSSHRPTSPPPRAKTSVTNLPSLQDLSLGHLAAGSPPSEGVQNNLDVETNRNSSSLASLVEATTLAQGSLAEQAADGGNYSGIYNIPTMLAPQQDVIPEESYDEGFNYEERRISDGFGGFTIERRPVVKSQSHDILSNSKSLASPATPATQANSDPGMDDAPRNWSEGPNQEAFVNADLIDDVAAQARNATRALKGPEGSVGSGKPMMPRSKSFSGKSKKKLTKYVSRPQLLSTSQRMDHARNVPKVDSTLSRKQGAKEMDAFIMQQQQQRLQERQAPSRSGSKSPGSTLAFPTDYKSETKPVNKAPMTHRRRSSSFGHEGQLEAWDDVVASGGAGPRTPNYDRVADMQSPATGGQVSRSASLQSPRNAPDTPRSDKSVGSIGRFMSRMRSKKHSDLSTNDGTVDPFPTTVAAARSSPALSQPSKSPRIEGGSTATATSPPHAPLRKLSSGASRTQLPRSDSGATPLSNIFAQDVMPPPRKSSTSKNTTAATKAPEPSGLGSPALIQDGWASQAPTSALSAPKDQQTSLAATERGPSPRPNAETLRAREEERKSLRNTIVRRTIIVPTLDINDERRRSVMSTTSSKRKSRKIVSQEPEPKLPARASQHVVQAGSNPHTRTNSVSSSSGRRSIQDRPATPPGRDGVSGVHRRKLSQDVPADKPVPPIPRLGQTPSQLKPPSSPHADANRQSRAQSSYAGSLYDMYIDGEDEARPSIDAQGSRQGGMLSPSSGGGDGGASGPRNHIEVTERADGSIVWQVIAGLADRSSMYTRSSIGLGPGHSRTPSEASNFSWRPNVRDSSGAATPLRDSMIDATTATPNRGFANEDGRSLFAKTKGKHRKSFSYDGNAPPPMPGLPETSPLVAQGPEESGSLQQQQQQQQQRRQQQGSSSDVVEDDDADDERSLDDTDMPPLPAGMGSHNPNEGHTRTSSSQQQQIGFEMATPTGDAATRIVYTSDADLAAMLELLAGPDKSSAKFEFQRADSSGPINSSELDESQQQQRQQLLQQPSSQNKARPTSISTTGEASMDSQTQDVRKHRQKVEAEIYSLLQRDGHTHDQAFLAAQQHAASVVPLQ</sequence>
<feature type="compositionally biased region" description="Polar residues" evidence="1">
    <location>
        <begin position="1411"/>
        <end position="1428"/>
    </location>
</feature>
<feature type="region of interest" description="Disordered" evidence="1">
    <location>
        <begin position="2033"/>
        <end position="2098"/>
    </location>
</feature>
<feature type="region of interest" description="Disordered" evidence="1">
    <location>
        <begin position="1253"/>
        <end position="1619"/>
    </location>
</feature>
<feature type="compositionally biased region" description="Polar residues" evidence="1">
    <location>
        <begin position="1339"/>
        <end position="1349"/>
    </location>
</feature>
<feature type="compositionally biased region" description="Low complexity" evidence="1">
    <location>
        <begin position="1934"/>
        <end position="1952"/>
    </location>
</feature>
<feature type="compositionally biased region" description="Acidic residues" evidence="1">
    <location>
        <begin position="836"/>
        <end position="846"/>
    </location>
</feature>
<feature type="compositionally biased region" description="Gly residues" evidence="1">
    <location>
        <begin position="161"/>
        <end position="184"/>
    </location>
</feature>
<feature type="compositionally biased region" description="Low complexity" evidence="1">
    <location>
        <begin position="1014"/>
        <end position="1024"/>
    </location>
</feature>
<feature type="compositionally biased region" description="Polar residues" evidence="1">
    <location>
        <begin position="1191"/>
        <end position="1215"/>
    </location>
</feature>
<keyword evidence="3" id="KW-1185">Reference proteome</keyword>
<feature type="compositionally biased region" description="Acidic residues" evidence="1">
    <location>
        <begin position="1953"/>
        <end position="1969"/>
    </location>
</feature>
<feature type="region of interest" description="Disordered" evidence="1">
    <location>
        <begin position="1191"/>
        <end position="1230"/>
    </location>
</feature>
<feature type="region of interest" description="Disordered" evidence="1">
    <location>
        <begin position="486"/>
        <end position="700"/>
    </location>
</feature>
<evidence type="ECO:0000256" key="1">
    <source>
        <dbReference type="SAM" id="MobiDB-lite"/>
    </source>
</evidence>
<feature type="compositionally biased region" description="Polar residues" evidence="1">
    <location>
        <begin position="149"/>
        <end position="158"/>
    </location>
</feature>
<reference evidence="2" key="1">
    <citation type="journal article" date="2018" name="Mol. Biol. Evol.">
        <title>Broad Genomic Sampling Reveals a Smut Pathogenic Ancestry of the Fungal Clade Ustilaginomycotina.</title>
        <authorList>
            <person name="Kijpornyongpan T."/>
            <person name="Mondo S.J."/>
            <person name="Barry K."/>
            <person name="Sandor L."/>
            <person name="Lee J."/>
            <person name="Lipzen A."/>
            <person name="Pangilinan J."/>
            <person name="LaButti K."/>
            <person name="Hainaut M."/>
            <person name="Henrissat B."/>
            <person name="Grigoriev I.V."/>
            <person name="Spatafora J.W."/>
            <person name="Aime M.C."/>
        </authorList>
    </citation>
    <scope>NUCLEOTIDE SEQUENCE [LARGE SCALE GENOMIC DNA]</scope>
    <source>
        <strain evidence="2">MCA 4198</strain>
    </source>
</reference>
<feature type="compositionally biased region" description="Low complexity" evidence="1">
    <location>
        <begin position="1040"/>
        <end position="1067"/>
    </location>
</feature>
<feature type="compositionally biased region" description="Basic and acidic residues" evidence="1">
    <location>
        <begin position="812"/>
        <end position="822"/>
    </location>
</feature>
<feature type="compositionally biased region" description="Polar residues" evidence="1">
    <location>
        <begin position="1669"/>
        <end position="1682"/>
    </location>
</feature>
<feature type="region of interest" description="Disordered" evidence="1">
    <location>
        <begin position="362"/>
        <end position="472"/>
    </location>
</feature>
<dbReference type="EMBL" id="KZ819635">
    <property type="protein sequence ID" value="PWN91669.1"/>
    <property type="molecule type" value="Genomic_DNA"/>
</dbReference>
<accession>A0A316YQV7</accession>
<feature type="compositionally biased region" description="Basic and acidic residues" evidence="1">
    <location>
        <begin position="1606"/>
        <end position="1615"/>
    </location>
</feature>
<feature type="compositionally biased region" description="Acidic residues" evidence="1">
    <location>
        <begin position="367"/>
        <end position="397"/>
    </location>
</feature>
<feature type="compositionally biased region" description="Low complexity" evidence="1">
    <location>
        <begin position="1542"/>
        <end position="1555"/>
    </location>
</feature>
<feature type="region of interest" description="Disordered" evidence="1">
    <location>
        <begin position="142"/>
        <end position="196"/>
    </location>
</feature>
<feature type="compositionally biased region" description="Low complexity" evidence="1">
    <location>
        <begin position="531"/>
        <end position="541"/>
    </location>
</feature>
<dbReference type="GeneID" id="37043008"/>
<evidence type="ECO:0000313" key="2">
    <source>
        <dbReference type="EMBL" id="PWN91669.1"/>
    </source>
</evidence>
<dbReference type="OrthoDB" id="3259825at2759"/>
<evidence type="ECO:0000313" key="3">
    <source>
        <dbReference type="Proteomes" id="UP000245768"/>
    </source>
</evidence>
<feature type="compositionally biased region" description="Low complexity" evidence="1">
    <location>
        <begin position="565"/>
        <end position="578"/>
    </location>
</feature>
<feature type="compositionally biased region" description="Polar residues" evidence="1">
    <location>
        <begin position="491"/>
        <end position="500"/>
    </location>
</feature>
<name>A0A316YQV7_9BASI</name>
<organism evidence="2 3">
    <name type="scientific">Acaromyces ingoldii</name>
    <dbReference type="NCBI Taxonomy" id="215250"/>
    <lineage>
        <taxon>Eukaryota</taxon>
        <taxon>Fungi</taxon>
        <taxon>Dikarya</taxon>
        <taxon>Basidiomycota</taxon>
        <taxon>Ustilaginomycotina</taxon>
        <taxon>Exobasidiomycetes</taxon>
        <taxon>Exobasidiales</taxon>
        <taxon>Cryptobasidiaceae</taxon>
        <taxon>Acaromyces</taxon>
    </lineage>
</organism>
<feature type="compositionally biased region" description="Polar residues" evidence="1">
    <location>
        <begin position="786"/>
        <end position="797"/>
    </location>
</feature>
<feature type="compositionally biased region" description="Low complexity" evidence="1">
    <location>
        <begin position="657"/>
        <end position="690"/>
    </location>
</feature>
<dbReference type="RefSeq" id="XP_025378867.1">
    <property type="nucleotide sequence ID" value="XM_025521092.1"/>
</dbReference>
<feature type="region of interest" description="Disordered" evidence="1">
    <location>
        <begin position="758"/>
        <end position="881"/>
    </location>
</feature>
<feature type="compositionally biased region" description="Low complexity" evidence="1">
    <location>
        <begin position="2056"/>
        <end position="2071"/>
    </location>
</feature>
<feature type="compositionally biased region" description="Polar residues" evidence="1">
    <location>
        <begin position="241"/>
        <end position="262"/>
    </location>
</feature>
<feature type="compositionally biased region" description="Polar residues" evidence="1">
    <location>
        <begin position="758"/>
        <end position="779"/>
    </location>
</feature>
<feature type="compositionally biased region" description="Polar residues" evidence="1">
    <location>
        <begin position="15"/>
        <end position="26"/>
    </location>
</feature>
<feature type="compositionally biased region" description="Polar residues" evidence="1">
    <location>
        <begin position="1748"/>
        <end position="1758"/>
    </location>
</feature>
<feature type="region of interest" description="Disordered" evidence="1">
    <location>
        <begin position="231"/>
        <end position="345"/>
    </location>
</feature>
<feature type="compositionally biased region" description="Polar residues" evidence="1">
    <location>
        <begin position="553"/>
        <end position="564"/>
    </location>
</feature>